<evidence type="ECO:0000256" key="1">
    <source>
        <dbReference type="SAM" id="MobiDB-lite"/>
    </source>
</evidence>
<dbReference type="Proteomes" id="UP001652662">
    <property type="component" value="Chromosome 9"/>
</dbReference>
<feature type="compositionally biased region" description="Basic and acidic residues" evidence="1">
    <location>
        <begin position="127"/>
        <end position="140"/>
    </location>
</feature>
<evidence type="ECO:0000313" key="2">
    <source>
        <dbReference type="Proteomes" id="UP001652662"/>
    </source>
</evidence>
<dbReference type="GeneID" id="103566839"/>
<accession>A0ABM4QHW7</accession>
<protein>
    <submittedName>
        <fullName evidence="3">Gem-associated protein 7 isoform X1</fullName>
    </submittedName>
</protein>
<feature type="compositionally biased region" description="Basic residues" evidence="1">
    <location>
        <begin position="60"/>
        <end position="95"/>
    </location>
</feature>
<feature type="compositionally biased region" description="Polar residues" evidence="1">
    <location>
        <begin position="1"/>
        <end position="13"/>
    </location>
</feature>
<proteinExistence type="predicted"/>
<sequence length="149" mass="16464">MPPTSHTAGSHQSARPSHRRGGARGRAGFRACEPARDHVGRRRRGRNPGSAARGPAGPLQRRHRRKWGASRRGARTRRARRPLTKVRLRTSRRARGSGEVRSGSRRRRLRRPGERTEAAPEAAAEPMPRDGGRSRRDESGARGMSPGPP</sequence>
<organism evidence="2 3">
    <name type="scientific">Equus przewalskii</name>
    <name type="common">Przewalski's horse</name>
    <name type="synonym">Equus caballus przewalskii</name>
    <dbReference type="NCBI Taxonomy" id="9798"/>
    <lineage>
        <taxon>Eukaryota</taxon>
        <taxon>Metazoa</taxon>
        <taxon>Chordata</taxon>
        <taxon>Craniata</taxon>
        <taxon>Vertebrata</taxon>
        <taxon>Euteleostomi</taxon>
        <taxon>Mammalia</taxon>
        <taxon>Eutheria</taxon>
        <taxon>Laurasiatheria</taxon>
        <taxon>Perissodactyla</taxon>
        <taxon>Equidae</taxon>
        <taxon>Equus</taxon>
    </lineage>
</organism>
<feature type="region of interest" description="Disordered" evidence="1">
    <location>
        <begin position="1"/>
        <end position="149"/>
    </location>
</feature>
<reference evidence="3" key="1">
    <citation type="submission" date="2025-08" db="UniProtKB">
        <authorList>
            <consortium name="RefSeq"/>
        </authorList>
    </citation>
    <scope>IDENTIFICATION</scope>
    <source>
        <tissue evidence="3">Blood</tissue>
    </source>
</reference>
<dbReference type="RefSeq" id="XP_070489033.1">
    <property type="nucleotide sequence ID" value="XM_070632932.1"/>
</dbReference>
<keyword evidence="2" id="KW-1185">Reference proteome</keyword>
<evidence type="ECO:0000313" key="3">
    <source>
        <dbReference type="RefSeq" id="XP_070489033.1"/>
    </source>
</evidence>
<name>A0ABM4QHW7_EQUPR</name>
<gene>
    <name evidence="3" type="primary">GEMIN7</name>
</gene>
<feature type="compositionally biased region" description="Low complexity" evidence="1">
    <location>
        <begin position="47"/>
        <end position="58"/>
    </location>
</feature>